<accession>A0A1G9TUZ3</accession>
<name>A0A1G9TUZ3_ALLAB</name>
<protein>
    <recommendedName>
        <fullName evidence="3">Glyoxalase-like domain-containing protein</fullName>
    </recommendedName>
</protein>
<evidence type="ECO:0000313" key="2">
    <source>
        <dbReference type="Proteomes" id="UP000183376"/>
    </source>
</evidence>
<dbReference type="EMBL" id="LT629701">
    <property type="protein sequence ID" value="SDM51055.1"/>
    <property type="molecule type" value="Genomic_DNA"/>
</dbReference>
<evidence type="ECO:0008006" key="3">
    <source>
        <dbReference type="Google" id="ProtNLM"/>
    </source>
</evidence>
<organism evidence="1 2">
    <name type="scientific">Allokutzneria albata</name>
    <name type="common">Kibdelosporangium albatum</name>
    <dbReference type="NCBI Taxonomy" id="211114"/>
    <lineage>
        <taxon>Bacteria</taxon>
        <taxon>Bacillati</taxon>
        <taxon>Actinomycetota</taxon>
        <taxon>Actinomycetes</taxon>
        <taxon>Pseudonocardiales</taxon>
        <taxon>Pseudonocardiaceae</taxon>
        <taxon>Allokutzneria</taxon>
    </lineage>
</organism>
<sequence>MCSIVEKLADSPTVLTQGVHPNETTIPTLACLVPDETVAFWRSLGFDVTYEQTKPYLYLAFRWSGFELHYSSAPGDVDPALENTGGCLVMVDSVAPYYAALSEAMRKAYGKVLAKGLPRITRFRPGASRFTVVDPSGNSIVFIQRDEPWELEYGGSKHFQGLARVLDNARILREFKDDDRAALRALNSGLRRYGDGAPVVEQAMALAALIELATVLEEPERVPEWGTRLRSLVLTEDEVRQVESFVADPSLLVPWLPGQDVRSTSTARRPVPRPEV</sequence>
<keyword evidence="2" id="KW-1185">Reference proteome</keyword>
<proteinExistence type="predicted"/>
<dbReference type="AlphaFoldDB" id="A0A1G9TUZ3"/>
<dbReference type="InterPro" id="IPR029068">
    <property type="entry name" value="Glyas_Bleomycin-R_OHBP_Dase"/>
</dbReference>
<dbReference type="STRING" id="211114.SAMN04489726_1991"/>
<dbReference type="Gene3D" id="3.10.180.10">
    <property type="entry name" value="2,3-Dihydroxybiphenyl 1,2-Dioxygenase, domain 1"/>
    <property type="match status" value="1"/>
</dbReference>
<dbReference type="SUPFAM" id="SSF54593">
    <property type="entry name" value="Glyoxalase/Bleomycin resistance protein/Dihydroxybiphenyl dioxygenase"/>
    <property type="match status" value="1"/>
</dbReference>
<dbReference type="Proteomes" id="UP000183376">
    <property type="component" value="Chromosome I"/>
</dbReference>
<evidence type="ECO:0000313" key="1">
    <source>
        <dbReference type="EMBL" id="SDM51055.1"/>
    </source>
</evidence>
<gene>
    <name evidence="1" type="ORF">SAMN04489726_1991</name>
</gene>
<dbReference type="eggNOG" id="COG0346">
    <property type="taxonomic scope" value="Bacteria"/>
</dbReference>
<reference evidence="1 2" key="1">
    <citation type="submission" date="2016-10" db="EMBL/GenBank/DDBJ databases">
        <authorList>
            <person name="de Groot N.N."/>
        </authorList>
    </citation>
    <scope>NUCLEOTIDE SEQUENCE [LARGE SCALE GENOMIC DNA]</scope>
    <source>
        <strain evidence="1 2">DSM 44149</strain>
    </source>
</reference>